<gene>
    <name evidence="5" type="ORF">PROFUN_07156</name>
</gene>
<accession>A0A2P6NMP6</accession>
<keyword evidence="3" id="KW-0862">Zinc</keyword>
<keyword evidence="2" id="KW-0863">Zinc-finger</keyword>
<dbReference type="EMBL" id="MDYQ01000049">
    <property type="protein sequence ID" value="PRP85209.1"/>
    <property type="molecule type" value="Genomic_DNA"/>
</dbReference>
<comment type="caution">
    <text evidence="5">The sequence shown here is derived from an EMBL/GenBank/DDBJ whole genome shotgun (WGS) entry which is preliminary data.</text>
</comment>
<evidence type="ECO:0000313" key="6">
    <source>
        <dbReference type="Proteomes" id="UP000241769"/>
    </source>
</evidence>
<feature type="domain" description="MYND-type" evidence="4">
    <location>
        <begin position="290"/>
        <end position="309"/>
    </location>
</feature>
<dbReference type="Proteomes" id="UP000241769">
    <property type="component" value="Unassembled WGS sequence"/>
</dbReference>
<evidence type="ECO:0000313" key="5">
    <source>
        <dbReference type="EMBL" id="PRP85209.1"/>
    </source>
</evidence>
<organism evidence="5 6">
    <name type="scientific">Planoprotostelium fungivorum</name>
    <dbReference type="NCBI Taxonomy" id="1890364"/>
    <lineage>
        <taxon>Eukaryota</taxon>
        <taxon>Amoebozoa</taxon>
        <taxon>Evosea</taxon>
        <taxon>Variosea</taxon>
        <taxon>Cavosteliida</taxon>
        <taxon>Cavosteliaceae</taxon>
        <taxon>Planoprotostelium</taxon>
    </lineage>
</organism>
<evidence type="ECO:0000256" key="3">
    <source>
        <dbReference type="ARBA" id="ARBA00022833"/>
    </source>
</evidence>
<dbReference type="SUPFAM" id="SSF144232">
    <property type="entry name" value="HIT/MYND zinc finger-like"/>
    <property type="match status" value="1"/>
</dbReference>
<dbReference type="GO" id="GO:0008270">
    <property type="term" value="F:zinc ion binding"/>
    <property type="evidence" value="ECO:0007669"/>
    <property type="project" value="UniProtKB-KW"/>
</dbReference>
<keyword evidence="1" id="KW-0479">Metal-binding</keyword>
<evidence type="ECO:0000256" key="2">
    <source>
        <dbReference type="ARBA" id="ARBA00022771"/>
    </source>
</evidence>
<proteinExistence type="predicted"/>
<sequence length="315" mass="36604">MSSVKTSILDEDGRRLLARYLPPNYKTAARLETSEAIDHDHVEIDLGRGGGPSAFQDVTFLPLHLKHVGLYEDNYIMRLRMREEMKGELFSSVKSRKTFAILTWWIDRVDSLSVLTVSVCEMFCEAARPERIWKSFRRTPFSNVGVNAFERLFRCIHRGERVEEEYFRSLIHLVVTTSFESNPSLLDDLITASVSSSQPTCNRMLLTSLSTLTSEELFQRVVAHASRHTLTRYTREMEKLGRDETSDRKSRDRTLVVASFFVSRFGVPRGVPVKPQRVCHVWKGWRQVKARYCSRECQMAHWKEHKRGCRSHEEN</sequence>
<dbReference type="Gene3D" id="6.10.140.2220">
    <property type="match status" value="1"/>
</dbReference>
<reference evidence="5 6" key="1">
    <citation type="journal article" date="2018" name="Genome Biol. Evol.">
        <title>Multiple Roots of Fruiting Body Formation in Amoebozoa.</title>
        <authorList>
            <person name="Hillmann F."/>
            <person name="Forbes G."/>
            <person name="Novohradska S."/>
            <person name="Ferling I."/>
            <person name="Riege K."/>
            <person name="Groth M."/>
            <person name="Westermann M."/>
            <person name="Marz M."/>
            <person name="Spaller T."/>
            <person name="Winckler T."/>
            <person name="Schaap P."/>
            <person name="Glockner G."/>
        </authorList>
    </citation>
    <scope>NUCLEOTIDE SEQUENCE [LARGE SCALE GENOMIC DNA]</scope>
    <source>
        <strain evidence="5 6">Jena</strain>
    </source>
</reference>
<keyword evidence="6" id="KW-1185">Reference proteome</keyword>
<dbReference type="OrthoDB" id="432970at2759"/>
<name>A0A2P6NMP6_9EUKA</name>
<dbReference type="AlphaFoldDB" id="A0A2P6NMP6"/>
<evidence type="ECO:0000256" key="1">
    <source>
        <dbReference type="ARBA" id="ARBA00022723"/>
    </source>
</evidence>
<dbReference type="InterPro" id="IPR002893">
    <property type="entry name" value="Znf_MYND"/>
</dbReference>
<dbReference type="InParanoid" id="A0A2P6NMP6"/>
<protein>
    <recommendedName>
        <fullName evidence="4">MYND-type domain-containing protein</fullName>
    </recommendedName>
</protein>
<dbReference type="Pfam" id="PF01753">
    <property type="entry name" value="zf-MYND"/>
    <property type="match status" value="1"/>
</dbReference>
<evidence type="ECO:0000259" key="4">
    <source>
        <dbReference type="Pfam" id="PF01753"/>
    </source>
</evidence>